<dbReference type="Pfam" id="PF00881">
    <property type="entry name" value="Nitroreductase"/>
    <property type="match status" value="1"/>
</dbReference>
<proteinExistence type="predicted"/>
<dbReference type="RefSeq" id="WP_276108674.1">
    <property type="nucleotide sequence ID" value="NZ_JARJBB010000004.1"/>
</dbReference>
<feature type="compositionally biased region" description="Low complexity" evidence="1">
    <location>
        <begin position="179"/>
        <end position="192"/>
    </location>
</feature>
<dbReference type="SUPFAM" id="SSF55469">
    <property type="entry name" value="FMN-dependent nitroreductase-like"/>
    <property type="match status" value="2"/>
</dbReference>
<keyword evidence="4" id="KW-1185">Reference proteome</keyword>
<evidence type="ECO:0000313" key="3">
    <source>
        <dbReference type="EMBL" id="MDF3299133.1"/>
    </source>
</evidence>
<dbReference type="EMBL" id="JARJBB010000004">
    <property type="protein sequence ID" value="MDF3299133.1"/>
    <property type="molecule type" value="Genomic_DNA"/>
</dbReference>
<evidence type="ECO:0000313" key="4">
    <source>
        <dbReference type="Proteomes" id="UP001221150"/>
    </source>
</evidence>
<dbReference type="InterPro" id="IPR050627">
    <property type="entry name" value="Nitroreductase/BluB"/>
</dbReference>
<dbReference type="Proteomes" id="UP001221150">
    <property type="component" value="Unassembled WGS sequence"/>
</dbReference>
<dbReference type="Gene3D" id="3.40.109.10">
    <property type="entry name" value="NADH Oxidase"/>
    <property type="match status" value="1"/>
</dbReference>
<evidence type="ECO:0000256" key="1">
    <source>
        <dbReference type="SAM" id="MobiDB-lite"/>
    </source>
</evidence>
<dbReference type="PANTHER" id="PTHR23026">
    <property type="entry name" value="NADPH NITROREDUCTASE"/>
    <property type="match status" value="1"/>
</dbReference>
<feature type="domain" description="Nitroreductase" evidence="2">
    <location>
        <begin position="119"/>
        <end position="303"/>
    </location>
</feature>
<comment type="caution">
    <text evidence="3">The sequence shown here is derived from an EMBL/GenBank/DDBJ whole genome shotgun (WGS) entry which is preliminary data.</text>
</comment>
<accession>A0ABT6A3V0</accession>
<gene>
    <name evidence="3" type="ORF">P3H78_10895</name>
</gene>
<dbReference type="InterPro" id="IPR029479">
    <property type="entry name" value="Nitroreductase"/>
</dbReference>
<dbReference type="NCBIfam" id="NF047509">
    <property type="entry name" value="Rv3131_FMN_oxido"/>
    <property type="match status" value="1"/>
</dbReference>
<dbReference type="InterPro" id="IPR000415">
    <property type="entry name" value="Nitroreductase-like"/>
</dbReference>
<sequence>MSVAGPRPSHATTYLLRAAVTAPSVHRSRPWIFVADGDRGIELHAAADPRLLLAGPLGRELVIGCAAALFNVRLAMRHLGFRPAVQPFPDPRDPAFLARIGWGAYAPPTADEQRLYAAVRRRHTVRGPFLADPLPPPLVDTLREQAHGEGAGLHLVDDSTSRRHLGELVRAGEDEHRTAPAAAAPDPWAARRPARGTATAVVGVLPPAPAGGDYAGLTRMFPTPPRRWPARTGLVAVLGTDRDDRTAWLRAGQALERIVLAAAVHDVATAFHTQPLELPHLREQMRQTLSAGEFPQLILRLGYGARPGSAVTP</sequence>
<dbReference type="PANTHER" id="PTHR23026:SF123">
    <property type="entry name" value="NAD(P)H NITROREDUCTASE RV3131-RELATED"/>
    <property type="match status" value="1"/>
</dbReference>
<feature type="region of interest" description="Disordered" evidence="1">
    <location>
        <begin position="173"/>
        <end position="192"/>
    </location>
</feature>
<reference evidence="3 4" key="1">
    <citation type="submission" date="2023-03" db="EMBL/GenBank/DDBJ databases">
        <title>Draft genome sequence of Streptomyces sp. K1PA1 isolated from peat swamp forest in Thailand.</title>
        <authorList>
            <person name="Klaysubun C."/>
            <person name="Duangmal K."/>
        </authorList>
    </citation>
    <scope>NUCLEOTIDE SEQUENCE [LARGE SCALE GENOMIC DNA]</scope>
    <source>
        <strain evidence="3 4">K1PA1</strain>
    </source>
</reference>
<evidence type="ECO:0000259" key="2">
    <source>
        <dbReference type="Pfam" id="PF00881"/>
    </source>
</evidence>
<organism evidence="3 4">
    <name type="scientific">Streptomyces tropicalis</name>
    <dbReference type="NCBI Taxonomy" id="3034234"/>
    <lineage>
        <taxon>Bacteria</taxon>
        <taxon>Bacillati</taxon>
        <taxon>Actinomycetota</taxon>
        <taxon>Actinomycetes</taxon>
        <taxon>Kitasatosporales</taxon>
        <taxon>Streptomycetaceae</taxon>
        <taxon>Streptomyces</taxon>
    </lineage>
</organism>
<protein>
    <submittedName>
        <fullName evidence="3">Nitroreductase family protein</fullName>
    </submittedName>
</protein>
<name>A0ABT6A3V0_9ACTN</name>